<keyword evidence="1" id="KW-1133">Transmembrane helix</keyword>
<dbReference type="RefSeq" id="WP_142544774.1">
    <property type="nucleotide sequence ID" value="NZ_SADY01000005.1"/>
</dbReference>
<dbReference type="Proteomes" id="UP000316208">
    <property type="component" value="Unassembled WGS sequence"/>
</dbReference>
<dbReference type="InterPro" id="IPR058671">
    <property type="entry name" value="DUF6311_C"/>
</dbReference>
<feature type="domain" description="DUF6311" evidence="3">
    <location>
        <begin position="482"/>
        <end position="583"/>
    </location>
</feature>
<comment type="caution">
    <text evidence="4">The sequence shown here is derived from an EMBL/GenBank/DDBJ whole genome shotgun (WGS) entry which is preliminary data.</text>
</comment>
<protein>
    <submittedName>
        <fullName evidence="4">Uncharacterized protein</fullName>
    </submittedName>
</protein>
<sequence>MNKNNRAINFYSIFLLLYIGLTFLFVYKEGVIYLPLMLSVSILFLVNRIKVSEKQSVFIGAGLGACFFMFILGVKVLDPQYIDWIMDRGDPAQHFLGWHFFRAEPWTFPIGIINNYNSPIGTMVAYTDSIPILAIIFKIFNSFLPTVFQYLGIWIMICYILQGTFSVLIMQRITKKIEVQILGTLFLVASPIMLWRAYGHEALMAHWLILASVWLWLKPPSRKTSLFYHIFNAVSILIHPYIFIMVYGMYLLKLIDLYVKKIHTKKKIIFSVIFSILYTLFILWINGYFHIKASGSADGYGYYSLNLNSIFNPQGWSKYLITKPNATGGQYEGFNYIGLGGIILSIWTIILLTINTSRQDVKNFLGKHWVLLVGAMIFSIVAISSIVTFNDIILVNVPVNNFVEKVLGIVRASGRLFWPVYYLIFVFMFYILIKNTSARKTTLLLLVVLTVQYADLSPKFNEFNSQYTYDYKWDSKLKDSIWNDIGQKYSKIVFIPPNVNENYPSFAVLAAKYHMAIEPVYVARDNTKKRQQYNDTLMREFSKGGWEKETVYIVDGAENINNVIRNTQKNDVFIDIDGYNVLLPNFKDYRGQHTEIVDKLASVDTISFDKDGNSGGYRKEGWSHQEDNGIWTEGKDSEIYIPTKGEGDKKVFLLVSPLLGGDVKSQVLKLYANNTYVSSVEIREEKEYFVKIPQELITSNLTLIRFELPTANAPKNLGINEDERELALFFTSIRVEGNK</sequence>
<feature type="transmembrane region" description="Helical" evidence="1">
    <location>
        <begin position="336"/>
        <end position="357"/>
    </location>
</feature>
<feature type="transmembrane region" description="Helical" evidence="1">
    <location>
        <begin position="369"/>
        <end position="396"/>
    </location>
</feature>
<dbReference type="EMBL" id="SADY01000005">
    <property type="protein sequence ID" value="TQR43693.1"/>
    <property type="molecule type" value="Genomic_DNA"/>
</dbReference>
<evidence type="ECO:0000256" key="1">
    <source>
        <dbReference type="SAM" id="Phobius"/>
    </source>
</evidence>
<feature type="transmembrane region" description="Helical" evidence="1">
    <location>
        <begin position="7"/>
        <end position="26"/>
    </location>
</feature>
<accession>A0ABY3AMH6</accession>
<name>A0ABY3AMH6_PAEPP</name>
<keyword evidence="5" id="KW-1185">Reference proteome</keyword>
<feature type="transmembrane region" description="Helical" evidence="1">
    <location>
        <begin position="56"/>
        <end position="77"/>
    </location>
</feature>
<keyword evidence="1" id="KW-0472">Membrane</keyword>
<gene>
    <name evidence="4" type="ORF">C7Y44_16250</name>
</gene>
<proteinExistence type="predicted"/>
<evidence type="ECO:0000259" key="3">
    <source>
        <dbReference type="Pfam" id="PF25853"/>
    </source>
</evidence>
<feature type="transmembrane region" description="Helical" evidence="1">
    <location>
        <begin position="147"/>
        <end position="169"/>
    </location>
</feature>
<feature type="transmembrane region" description="Helical" evidence="1">
    <location>
        <begin position="181"/>
        <end position="198"/>
    </location>
</feature>
<evidence type="ECO:0000259" key="2">
    <source>
        <dbReference type="Pfam" id="PF19830"/>
    </source>
</evidence>
<dbReference type="InterPro" id="IPR046278">
    <property type="entry name" value="DUF6311"/>
</dbReference>
<feature type="transmembrane region" description="Helical" evidence="1">
    <location>
        <begin position="226"/>
        <end position="247"/>
    </location>
</feature>
<feature type="transmembrane region" description="Helical" evidence="1">
    <location>
        <begin position="416"/>
        <end position="433"/>
    </location>
</feature>
<dbReference type="Pfam" id="PF19830">
    <property type="entry name" value="DUF6311"/>
    <property type="match status" value="1"/>
</dbReference>
<keyword evidence="1" id="KW-0812">Transmembrane</keyword>
<feature type="transmembrane region" description="Helical" evidence="1">
    <location>
        <begin position="32"/>
        <end position="49"/>
    </location>
</feature>
<feature type="domain" description="DUF6311" evidence="2">
    <location>
        <begin position="63"/>
        <end position="457"/>
    </location>
</feature>
<reference evidence="4 5" key="1">
    <citation type="submission" date="2018-03" db="EMBL/GenBank/DDBJ databases">
        <title>Aerobic endospore-forming bacteria genome sequencing and assembly.</title>
        <authorList>
            <person name="Cavalcante D.A."/>
            <person name="Driks A."/>
            <person name="Putonti C."/>
            <person name="De-Souza M.T."/>
        </authorList>
    </citation>
    <scope>NUCLEOTIDE SEQUENCE [LARGE SCALE GENOMIC DNA]</scope>
    <source>
        <strain evidence="4 5">SDF0028</strain>
    </source>
</reference>
<dbReference type="Pfam" id="PF25853">
    <property type="entry name" value="DUF6311_C"/>
    <property type="match status" value="1"/>
</dbReference>
<evidence type="ECO:0000313" key="5">
    <source>
        <dbReference type="Proteomes" id="UP000316208"/>
    </source>
</evidence>
<feature type="transmembrane region" description="Helical" evidence="1">
    <location>
        <begin position="268"/>
        <end position="289"/>
    </location>
</feature>
<evidence type="ECO:0000313" key="4">
    <source>
        <dbReference type="EMBL" id="TQR43693.1"/>
    </source>
</evidence>
<organism evidence="4 5">
    <name type="scientific">Paenibacillus popilliae</name>
    <name type="common">Bacillus popilliae</name>
    <dbReference type="NCBI Taxonomy" id="78057"/>
    <lineage>
        <taxon>Bacteria</taxon>
        <taxon>Bacillati</taxon>
        <taxon>Bacillota</taxon>
        <taxon>Bacilli</taxon>
        <taxon>Bacillales</taxon>
        <taxon>Paenibacillaceae</taxon>
        <taxon>Paenibacillus</taxon>
    </lineage>
</organism>